<name>A0A9W9KBV0_9EURO</name>
<feature type="non-terminal residue" evidence="3">
    <location>
        <position position="1"/>
    </location>
</feature>
<evidence type="ECO:0000256" key="2">
    <source>
        <dbReference type="SAM" id="SignalP"/>
    </source>
</evidence>
<dbReference type="EMBL" id="JAPQKH010000004">
    <property type="protein sequence ID" value="KAJ5100590.1"/>
    <property type="molecule type" value="Genomic_DNA"/>
</dbReference>
<keyword evidence="4" id="KW-1185">Reference proteome</keyword>
<feature type="chain" id="PRO_5040872532" evidence="2">
    <location>
        <begin position="21"/>
        <end position="330"/>
    </location>
</feature>
<keyword evidence="2" id="KW-0732">Signal</keyword>
<comment type="caution">
    <text evidence="3">The sequence shown here is derived from an EMBL/GenBank/DDBJ whole genome shotgun (WGS) entry which is preliminary data.</text>
</comment>
<accession>A0A9W9KBV0</accession>
<protein>
    <submittedName>
        <fullName evidence="3">Uncharacterized protein</fullName>
    </submittedName>
</protein>
<evidence type="ECO:0000313" key="4">
    <source>
        <dbReference type="Proteomes" id="UP001149165"/>
    </source>
</evidence>
<reference evidence="3" key="1">
    <citation type="submission" date="2022-11" db="EMBL/GenBank/DDBJ databases">
        <authorList>
            <person name="Petersen C."/>
        </authorList>
    </citation>
    <scope>NUCLEOTIDE SEQUENCE</scope>
    <source>
        <strain evidence="3">IBT 30069</strain>
    </source>
</reference>
<sequence length="330" mass="34978">MLTRLLIPLAFSAGATIAEAVGYFDDTSICVDPKGLAKCYEDSTSWYSNCISENCAGGGDACSKSCNGDPTCMVQKCPNLGVDCISACGCVKTVNDIDCIASSCWNQVYSCEYQRTVEDILNLCVKPNLDGIPFWPPPDGAKAGCSCQLGKVDKKEQLISAQLEKCANNMTNLNQMSTVDEMTDYSTACTCCTQSAIVSTIWDTCPNTDPSDLAIDDWYTAFLEPNDWESCGKYIDAYDCAGDLGFGAESAGDTTTFYKPDGLPKNGTESMYNTGALSTPVSGATFTWTFASEAHVVTAMSTDNVISATGKTDHTATGTSTETGASSTPT</sequence>
<dbReference type="OrthoDB" id="3538998at2759"/>
<dbReference type="Proteomes" id="UP001149165">
    <property type="component" value="Unassembled WGS sequence"/>
</dbReference>
<feature type="compositionally biased region" description="Low complexity" evidence="1">
    <location>
        <begin position="315"/>
        <end position="330"/>
    </location>
</feature>
<feature type="signal peptide" evidence="2">
    <location>
        <begin position="1"/>
        <end position="20"/>
    </location>
</feature>
<proteinExistence type="predicted"/>
<reference evidence="3" key="2">
    <citation type="journal article" date="2023" name="IMA Fungus">
        <title>Comparative genomic study of the Penicillium genus elucidates a diverse pangenome and 15 lateral gene transfer events.</title>
        <authorList>
            <person name="Petersen C."/>
            <person name="Sorensen T."/>
            <person name="Nielsen M.R."/>
            <person name="Sondergaard T.E."/>
            <person name="Sorensen J.L."/>
            <person name="Fitzpatrick D.A."/>
            <person name="Frisvad J.C."/>
            <person name="Nielsen K.L."/>
        </authorList>
    </citation>
    <scope>NUCLEOTIDE SEQUENCE</scope>
    <source>
        <strain evidence="3">IBT 30069</strain>
    </source>
</reference>
<organism evidence="3 4">
    <name type="scientific">Penicillium angulare</name>
    <dbReference type="NCBI Taxonomy" id="116970"/>
    <lineage>
        <taxon>Eukaryota</taxon>
        <taxon>Fungi</taxon>
        <taxon>Dikarya</taxon>
        <taxon>Ascomycota</taxon>
        <taxon>Pezizomycotina</taxon>
        <taxon>Eurotiomycetes</taxon>
        <taxon>Eurotiomycetidae</taxon>
        <taxon>Eurotiales</taxon>
        <taxon>Aspergillaceae</taxon>
        <taxon>Penicillium</taxon>
    </lineage>
</organism>
<dbReference type="AlphaFoldDB" id="A0A9W9KBV0"/>
<feature type="region of interest" description="Disordered" evidence="1">
    <location>
        <begin position="309"/>
        <end position="330"/>
    </location>
</feature>
<evidence type="ECO:0000313" key="3">
    <source>
        <dbReference type="EMBL" id="KAJ5100590.1"/>
    </source>
</evidence>
<gene>
    <name evidence="3" type="ORF">N7456_006642</name>
</gene>
<evidence type="ECO:0000256" key="1">
    <source>
        <dbReference type="SAM" id="MobiDB-lite"/>
    </source>
</evidence>